<organism evidence="7 8">
    <name type="scientific">Saccharopolyspora gregorii</name>
    <dbReference type="NCBI Taxonomy" id="33914"/>
    <lineage>
        <taxon>Bacteria</taxon>
        <taxon>Bacillati</taxon>
        <taxon>Actinomycetota</taxon>
        <taxon>Actinomycetes</taxon>
        <taxon>Pseudonocardiales</taxon>
        <taxon>Pseudonocardiaceae</taxon>
        <taxon>Saccharopolyspora</taxon>
    </lineage>
</organism>
<dbReference type="InterPro" id="IPR036388">
    <property type="entry name" value="WH-like_DNA-bd_sf"/>
</dbReference>
<dbReference type="Gene3D" id="1.10.10.10">
    <property type="entry name" value="Winged helix-like DNA-binding domain superfamily/Winged helix DNA-binding domain"/>
    <property type="match status" value="1"/>
</dbReference>
<reference evidence="8" key="2">
    <citation type="journal article" date="2019" name="Int. J. Syst. Evol. Microbiol.">
        <title>The Global Catalogue of Microorganisms (GCM) 10K type strain sequencing project: providing services to taxonomists for standard genome sequencing and annotation.</title>
        <authorList>
            <consortium name="The Broad Institute Genomics Platform"/>
            <consortium name="The Broad Institute Genome Sequencing Center for Infectious Disease"/>
            <person name="Wu L."/>
            <person name="Ma J."/>
        </authorList>
    </citation>
    <scope>NUCLEOTIDE SEQUENCE [LARGE SCALE GENOMIC DNA]</scope>
    <source>
        <strain evidence="8">JCM 9687</strain>
    </source>
</reference>
<dbReference type="Pfam" id="PF00126">
    <property type="entry name" value="HTH_1"/>
    <property type="match status" value="1"/>
</dbReference>
<dbReference type="Gene3D" id="3.40.190.290">
    <property type="match status" value="1"/>
</dbReference>
<dbReference type="SUPFAM" id="SSF46785">
    <property type="entry name" value="Winged helix' DNA-binding domain"/>
    <property type="match status" value="1"/>
</dbReference>
<evidence type="ECO:0000256" key="1">
    <source>
        <dbReference type="ARBA" id="ARBA00009437"/>
    </source>
</evidence>
<reference evidence="7" key="1">
    <citation type="journal article" date="2014" name="Int. J. Syst. Evol. Microbiol.">
        <title>Complete genome of a new Firmicutes species belonging to the dominant human colonic microbiota ('Ruminococcus bicirculans') reveals two chromosomes and a selective capacity to utilize plant glucans.</title>
        <authorList>
            <consortium name="NISC Comparative Sequencing Program"/>
            <person name="Wegmann U."/>
            <person name="Louis P."/>
            <person name="Goesmann A."/>
            <person name="Henrissat B."/>
            <person name="Duncan S.H."/>
            <person name="Flint H.J."/>
        </authorList>
    </citation>
    <scope>NUCLEOTIDE SEQUENCE</scope>
    <source>
        <strain evidence="7">JCM 9687</strain>
    </source>
</reference>
<dbReference type="EMBL" id="BAAAYK010000034">
    <property type="protein sequence ID" value="GAA3354438.1"/>
    <property type="molecule type" value="Genomic_DNA"/>
</dbReference>
<dbReference type="PANTHER" id="PTHR30346">
    <property type="entry name" value="TRANSCRIPTIONAL DUAL REGULATOR HCAR-RELATED"/>
    <property type="match status" value="1"/>
</dbReference>
<dbReference type="Proteomes" id="UP001500483">
    <property type="component" value="Unassembled WGS sequence"/>
</dbReference>
<dbReference type="CDD" id="cd08434">
    <property type="entry name" value="PBP2_GltC_like"/>
    <property type="match status" value="1"/>
</dbReference>
<dbReference type="SUPFAM" id="SSF53850">
    <property type="entry name" value="Periplasmic binding protein-like II"/>
    <property type="match status" value="1"/>
</dbReference>
<evidence type="ECO:0000256" key="3">
    <source>
        <dbReference type="ARBA" id="ARBA00023125"/>
    </source>
</evidence>
<dbReference type="PANTHER" id="PTHR30346:SF28">
    <property type="entry name" value="HTH-TYPE TRANSCRIPTIONAL REGULATOR CYNR"/>
    <property type="match status" value="1"/>
</dbReference>
<evidence type="ECO:0000313" key="6">
    <source>
        <dbReference type="EMBL" id="GAA3354438.1"/>
    </source>
</evidence>
<comment type="caution">
    <text evidence="7">The sequence shown here is derived from an EMBL/GenBank/DDBJ whole genome shotgun (WGS) entry which is preliminary data.</text>
</comment>
<gene>
    <name evidence="6" type="ORF">GCM10020366_11120</name>
    <name evidence="7" type="ORF">GCM10020366_67780</name>
</gene>
<keyword evidence="2" id="KW-0805">Transcription regulation</keyword>
<name>A0ABP6S2C4_9PSEU</name>
<dbReference type="PROSITE" id="PS50931">
    <property type="entry name" value="HTH_LYSR"/>
    <property type="match status" value="1"/>
</dbReference>
<dbReference type="InterPro" id="IPR005119">
    <property type="entry name" value="LysR_subst-bd"/>
</dbReference>
<accession>A0ABP6S2C4</accession>
<evidence type="ECO:0000313" key="8">
    <source>
        <dbReference type="Proteomes" id="UP001500483"/>
    </source>
</evidence>
<comment type="similarity">
    <text evidence="1">Belongs to the LysR transcriptional regulatory family.</text>
</comment>
<dbReference type="InterPro" id="IPR036390">
    <property type="entry name" value="WH_DNA-bd_sf"/>
</dbReference>
<evidence type="ECO:0000256" key="4">
    <source>
        <dbReference type="ARBA" id="ARBA00023163"/>
    </source>
</evidence>
<dbReference type="InterPro" id="IPR000847">
    <property type="entry name" value="LysR_HTH_N"/>
</dbReference>
<evidence type="ECO:0000313" key="7">
    <source>
        <dbReference type="EMBL" id="GAA3365931.1"/>
    </source>
</evidence>
<keyword evidence="8" id="KW-1185">Reference proteome</keyword>
<dbReference type="Pfam" id="PF03466">
    <property type="entry name" value="LysR_substrate"/>
    <property type="match status" value="1"/>
</dbReference>
<sequence>MREEGTIHAVPHESELPLDAAQLTADLAPTLNLLRTVAAEGHLTRAAARLGVPQPTVSRALARIADRLGTDVVTKEGRGVRLTRTGAQLAAAAEHAYAELADRCREVVEELDPDRGRISLGFQHTMGSALVPELIRGFRAGHPGVRFRLVQGARDDMLAGALDGRLDLCLVSPLPTGAEWESVAVARDELVAVVPPAHPLAERAEVRLAELAAEEFALMGPGYGLRHIVTELAEAADVPLRPSWEAEEVDTLRGLVAAGLGVTLLPRAVGGEVAGTVEISLSPAAHRTVGMAWPAGRTPPPVVRAFRDHATSRP</sequence>
<reference evidence="7" key="3">
    <citation type="submission" date="2023-12" db="EMBL/GenBank/DDBJ databases">
        <authorList>
            <person name="Sun Q."/>
            <person name="Inoue M."/>
        </authorList>
    </citation>
    <scope>NUCLEOTIDE SEQUENCE</scope>
    <source>
        <strain evidence="7">JCM 9687</strain>
    </source>
</reference>
<evidence type="ECO:0000256" key="2">
    <source>
        <dbReference type="ARBA" id="ARBA00023015"/>
    </source>
</evidence>
<protein>
    <submittedName>
        <fullName evidence="7">LysR family transcriptional regulator</fullName>
    </submittedName>
</protein>
<dbReference type="EMBL" id="BAAAYK010000038">
    <property type="protein sequence ID" value="GAA3365931.1"/>
    <property type="molecule type" value="Genomic_DNA"/>
</dbReference>
<keyword evidence="3" id="KW-0238">DNA-binding</keyword>
<proteinExistence type="inferred from homology"/>
<keyword evidence="4" id="KW-0804">Transcription</keyword>
<feature type="domain" description="HTH lysR-type" evidence="5">
    <location>
        <begin position="31"/>
        <end position="83"/>
    </location>
</feature>
<evidence type="ECO:0000259" key="5">
    <source>
        <dbReference type="PROSITE" id="PS50931"/>
    </source>
</evidence>